<evidence type="ECO:0000256" key="1">
    <source>
        <dbReference type="ARBA" id="ARBA00001946"/>
    </source>
</evidence>
<dbReference type="PANTHER" id="PTHR48090">
    <property type="entry name" value="UNDECAPRENYL-PHOSPHATE 4-DEOXY-4-FORMAMIDO-L-ARABINOSE TRANSFERASE-RELATED"/>
    <property type="match status" value="1"/>
</dbReference>
<keyword evidence="4" id="KW-0808">Transferase</keyword>
<dbReference type="Gene3D" id="3.90.550.10">
    <property type="entry name" value="Spore Coat Polysaccharide Biosynthesis Protein SpsA, Chain A"/>
    <property type="match status" value="1"/>
</dbReference>
<evidence type="ECO:0000256" key="5">
    <source>
        <dbReference type="ARBA" id="ARBA00022842"/>
    </source>
</evidence>
<dbReference type="KEGG" id="mrub:DEO27_018835"/>
<reference evidence="7" key="1">
    <citation type="submission" date="2019-08" db="EMBL/GenBank/DDBJ databases">
        <title>Comparative genome analysis confer to the adaptation heavy metal polluted environment.</title>
        <authorList>
            <person name="Li Y."/>
        </authorList>
    </citation>
    <scope>NUCLEOTIDE SEQUENCE [LARGE SCALE GENOMIC DNA]</scope>
    <source>
        <strain evidence="7">P1</strain>
    </source>
</reference>
<evidence type="ECO:0000256" key="3">
    <source>
        <dbReference type="ARBA" id="ARBA00022676"/>
    </source>
</evidence>
<evidence type="ECO:0000256" key="4">
    <source>
        <dbReference type="ARBA" id="ARBA00022679"/>
    </source>
</evidence>
<dbReference type="Proteomes" id="UP000251402">
    <property type="component" value="Chromosome"/>
</dbReference>
<dbReference type="OrthoDB" id="9790005at2"/>
<accession>A0A5C1I4B3</accession>
<keyword evidence="5" id="KW-0460">Magnesium</keyword>
<comment type="cofactor">
    <cofactor evidence="1">
        <name>Mg(2+)</name>
        <dbReference type="ChEBI" id="CHEBI:18420"/>
    </cofactor>
</comment>
<name>A0A5C1I4B3_9SPHI</name>
<evidence type="ECO:0000256" key="2">
    <source>
        <dbReference type="ARBA" id="ARBA00006739"/>
    </source>
</evidence>
<evidence type="ECO:0000313" key="8">
    <source>
        <dbReference type="Proteomes" id="UP000251402"/>
    </source>
</evidence>
<keyword evidence="8" id="KW-1185">Reference proteome</keyword>
<dbReference type="EMBL" id="CP043450">
    <property type="protein sequence ID" value="QEM12001.1"/>
    <property type="molecule type" value="Genomic_DNA"/>
</dbReference>
<evidence type="ECO:0000259" key="6">
    <source>
        <dbReference type="Pfam" id="PF00535"/>
    </source>
</evidence>
<protein>
    <submittedName>
        <fullName evidence="7">Glycosyltransferase family 2 protein</fullName>
    </submittedName>
</protein>
<dbReference type="Pfam" id="PF00535">
    <property type="entry name" value="Glycos_transf_2"/>
    <property type="match status" value="1"/>
</dbReference>
<gene>
    <name evidence="7" type="ORF">DEO27_018835</name>
</gene>
<evidence type="ECO:0000313" key="7">
    <source>
        <dbReference type="EMBL" id="QEM12001.1"/>
    </source>
</evidence>
<proteinExistence type="inferred from homology"/>
<dbReference type="CDD" id="cd00761">
    <property type="entry name" value="Glyco_tranf_GTA_type"/>
    <property type="match status" value="1"/>
</dbReference>
<dbReference type="SUPFAM" id="SSF53448">
    <property type="entry name" value="Nucleotide-diphospho-sugar transferases"/>
    <property type="match status" value="1"/>
</dbReference>
<dbReference type="InterPro" id="IPR050256">
    <property type="entry name" value="Glycosyltransferase_2"/>
</dbReference>
<feature type="domain" description="Glycosyltransferase 2-like" evidence="6">
    <location>
        <begin position="7"/>
        <end position="163"/>
    </location>
</feature>
<keyword evidence="3" id="KW-0328">Glycosyltransferase</keyword>
<organism evidence="7 8">
    <name type="scientific">Mucilaginibacter rubeus</name>
    <dbReference type="NCBI Taxonomy" id="2027860"/>
    <lineage>
        <taxon>Bacteria</taxon>
        <taxon>Pseudomonadati</taxon>
        <taxon>Bacteroidota</taxon>
        <taxon>Sphingobacteriia</taxon>
        <taxon>Sphingobacteriales</taxon>
        <taxon>Sphingobacteriaceae</taxon>
        <taxon>Mucilaginibacter</taxon>
    </lineage>
</organism>
<comment type="similarity">
    <text evidence="2">Belongs to the glycosyltransferase 2 family.</text>
</comment>
<dbReference type="GO" id="GO:0016757">
    <property type="term" value="F:glycosyltransferase activity"/>
    <property type="evidence" value="ECO:0007669"/>
    <property type="project" value="UniProtKB-KW"/>
</dbReference>
<dbReference type="AlphaFoldDB" id="A0A5C1I4B3"/>
<dbReference type="PANTHER" id="PTHR48090:SF10">
    <property type="entry name" value="GLUCOSYL-3-PHOSPHOGLYCERATE SYNTHASE"/>
    <property type="match status" value="1"/>
</dbReference>
<dbReference type="RefSeq" id="WP_112572645.1">
    <property type="nucleotide sequence ID" value="NZ_CP043450.1"/>
</dbReference>
<sequence length="320" mass="37275">MSPICTLIIRSYNEQKHIGKLLEGIKKQSIYNQVEVILVDSGSTDQTAAIAREAGVTVVNINPEDFSFGRALNVGCKHAKGKFLLFASAHVYPLYTDWIEKMVKPFEKEKVALTYGRQVGNEITKYSEEQLFKKWFPDKSNYDQKIPFCNNANAMIRKSLWEELPYDEELTGLEDLDWATKIMQKGHAIAYEATATIVHVHEETPARIKNRYRREAVALKNIYPDEKFNFFTFLRLSIGNIWSDSVHALHDGKFIKEFRFIVIFRTLQFWGTYKGYRQQAVPDETLRMRFYYPNDFKDKLFKKKTEKVTSNLGEKIVYSS</sequence>
<dbReference type="InterPro" id="IPR001173">
    <property type="entry name" value="Glyco_trans_2-like"/>
</dbReference>
<dbReference type="InterPro" id="IPR029044">
    <property type="entry name" value="Nucleotide-diphossugar_trans"/>
</dbReference>